<dbReference type="InterPro" id="IPR052519">
    <property type="entry name" value="Euk-type_GlcNAc_Kinase"/>
</dbReference>
<dbReference type="Proteomes" id="UP001597493">
    <property type="component" value="Unassembled WGS sequence"/>
</dbReference>
<organism evidence="3 4">
    <name type="scientific">Paenibacillus thailandensis</name>
    <dbReference type="NCBI Taxonomy" id="393250"/>
    <lineage>
        <taxon>Bacteria</taxon>
        <taxon>Bacillati</taxon>
        <taxon>Bacillota</taxon>
        <taxon>Bacilli</taxon>
        <taxon>Bacillales</taxon>
        <taxon>Paenibacillaceae</taxon>
        <taxon>Paenibacillus</taxon>
    </lineage>
</organism>
<dbReference type="PANTHER" id="PTHR43190">
    <property type="entry name" value="N-ACETYL-D-GLUCOSAMINE KINASE"/>
    <property type="match status" value="1"/>
</dbReference>
<protein>
    <submittedName>
        <fullName evidence="3">BadF/BadG/BcrA/BcrD ATPase family protein</fullName>
    </submittedName>
</protein>
<dbReference type="InterPro" id="IPR043129">
    <property type="entry name" value="ATPase_NBD"/>
</dbReference>
<dbReference type="PANTHER" id="PTHR43190:SF3">
    <property type="entry name" value="N-ACETYL-D-GLUCOSAMINE KINASE"/>
    <property type="match status" value="1"/>
</dbReference>
<name>A0ABW5QVB6_9BACL</name>
<evidence type="ECO:0000313" key="4">
    <source>
        <dbReference type="Proteomes" id="UP001597493"/>
    </source>
</evidence>
<evidence type="ECO:0000256" key="1">
    <source>
        <dbReference type="SAM" id="Coils"/>
    </source>
</evidence>
<keyword evidence="1" id="KW-0175">Coiled coil</keyword>
<accession>A0ABW5QVB6</accession>
<dbReference type="RefSeq" id="WP_379271350.1">
    <property type="nucleotide sequence ID" value="NZ_JBHUGT010000005.1"/>
</dbReference>
<sequence length="333" mass="36255">MLAKDKNRVVIGIDGGGTHTRVMAADFEGKILAYVEKGASSIYKGLHARENVIQALEQALEEAEIDRSDIAALTAGIAGLDSEADLEWVEPLTDLPGLHGVKQHVNDAVIAHSGALLSEPGIIVVSGTGSIIFAVTEDGKRIRNYDLHHYAASAARFLAYDATYELLAGNVHDNDLELEKSILQFWGVPSVEELSLLAMKGFISDQRERNRRFAELAPIVTQYALRGSPLAQTVCNRAVHQIMVGVEILASYFAQSEVQVALIGSVANSEYFQRQLASRMREGHKKRYRIVSPAFSPAAGAVLMALKQLGIVITPQVLENIASHPRSRPKPEI</sequence>
<gene>
    <name evidence="3" type="ORF">ACFSW5_08325</name>
</gene>
<feature type="coiled-coil region" evidence="1">
    <location>
        <begin position="46"/>
        <end position="73"/>
    </location>
</feature>
<dbReference type="Gene3D" id="3.30.420.40">
    <property type="match status" value="2"/>
</dbReference>
<dbReference type="SUPFAM" id="SSF53067">
    <property type="entry name" value="Actin-like ATPase domain"/>
    <property type="match status" value="2"/>
</dbReference>
<reference evidence="4" key="1">
    <citation type="journal article" date="2019" name="Int. J. Syst. Evol. Microbiol.">
        <title>The Global Catalogue of Microorganisms (GCM) 10K type strain sequencing project: providing services to taxonomists for standard genome sequencing and annotation.</title>
        <authorList>
            <consortium name="The Broad Institute Genomics Platform"/>
            <consortium name="The Broad Institute Genome Sequencing Center for Infectious Disease"/>
            <person name="Wu L."/>
            <person name="Ma J."/>
        </authorList>
    </citation>
    <scope>NUCLEOTIDE SEQUENCE [LARGE SCALE GENOMIC DNA]</scope>
    <source>
        <strain evidence="4">TISTR 1827</strain>
    </source>
</reference>
<dbReference type="EMBL" id="JBHUMY010000007">
    <property type="protein sequence ID" value="MFD2660277.1"/>
    <property type="molecule type" value="Genomic_DNA"/>
</dbReference>
<dbReference type="Pfam" id="PF01869">
    <property type="entry name" value="BcrAD_BadFG"/>
    <property type="match status" value="1"/>
</dbReference>
<keyword evidence="4" id="KW-1185">Reference proteome</keyword>
<proteinExistence type="predicted"/>
<dbReference type="InterPro" id="IPR002731">
    <property type="entry name" value="ATPase_BadF"/>
</dbReference>
<evidence type="ECO:0000313" key="3">
    <source>
        <dbReference type="EMBL" id="MFD2660277.1"/>
    </source>
</evidence>
<dbReference type="CDD" id="cd24007">
    <property type="entry name" value="ASKHA_NBD_eukNAGK-like"/>
    <property type="match status" value="1"/>
</dbReference>
<comment type="caution">
    <text evidence="3">The sequence shown here is derived from an EMBL/GenBank/DDBJ whole genome shotgun (WGS) entry which is preliminary data.</text>
</comment>
<feature type="domain" description="ATPase BadF/BadG/BcrA/BcrD type" evidence="2">
    <location>
        <begin position="11"/>
        <end position="305"/>
    </location>
</feature>
<evidence type="ECO:0000259" key="2">
    <source>
        <dbReference type="Pfam" id="PF01869"/>
    </source>
</evidence>